<name>A0ABR7ISL1_9CLOT</name>
<evidence type="ECO:0000256" key="1">
    <source>
        <dbReference type="ARBA" id="ARBA00023015"/>
    </source>
</evidence>
<dbReference type="SUPFAM" id="SSF51215">
    <property type="entry name" value="Regulatory protein AraC"/>
    <property type="match status" value="1"/>
</dbReference>
<dbReference type="InterPro" id="IPR003313">
    <property type="entry name" value="AraC-bd"/>
</dbReference>
<evidence type="ECO:0000259" key="4">
    <source>
        <dbReference type="PROSITE" id="PS01124"/>
    </source>
</evidence>
<dbReference type="Gene3D" id="2.60.120.10">
    <property type="entry name" value="Jelly Rolls"/>
    <property type="match status" value="1"/>
</dbReference>
<comment type="caution">
    <text evidence="5">The sequence shown here is derived from an EMBL/GenBank/DDBJ whole genome shotgun (WGS) entry which is preliminary data.</text>
</comment>
<sequence length="329" mass="38886">MATLDYYTIREHIPAPIVLPNTEPLHSIMQQIEKTGEFRILQSSLMEHGWAVDINLHDPVTPGPHIKYPHYHDFFELIYVYKGEMHTIVNQKEDILLNPKQLLLMNPDTRHVLNCNDSNAVIYNIMIQRDFVEKQLLNIIDKDYTIFHFFFHSTYHDEMIKNYLVFPIDPEMEQYIHALILEHFDRKPFYKQMVVANLILVLGQIARIHKNQVTEQNHQLIQSGKLPEILQYIQLNYATVNLASMAEQFHYSEAHLSRMIKKQTGKTFSEILSDIRFQIAENYLCQSDLGVETIAEMVGYQNVSNFFRNFKQKYHCSPKEYRSQHRASR</sequence>
<dbReference type="SMART" id="SM00342">
    <property type="entry name" value="HTH_ARAC"/>
    <property type="match status" value="1"/>
</dbReference>
<dbReference type="Gene3D" id="1.10.10.60">
    <property type="entry name" value="Homeodomain-like"/>
    <property type="match status" value="2"/>
</dbReference>
<dbReference type="EMBL" id="JACOQK010000001">
    <property type="protein sequence ID" value="MBC5788141.1"/>
    <property type="molecule type" value="Genomic_DNA"/>
</dbReference>
<keyword evidence="3" id="KW-0804">Transcription</keyword>
<dbReference type="PANTHER" id="PTHR43280:SF28">
    <property type="entry name" value="HTH-TYPE TRANSCRIPTIONAL ACTIVATOR RHAS"/>
    <property type="match status" value="1"/>
</dbReference>
<feature type="domain" description="HTH araC/xylS-type" evidence="4">
    <location>
        <begin position="227"/>
        <end position="324"/>
    </location>
</feature>
<dbReference type="InterPro" id="IPR018060">
    <property type="entry name" value="HTH_AraC"/>
</dbReference>
<dbReference type="SUPFAM" id="SSF46689">
    <property type="entry name" value="Homeodomain-like"/>
    <property type="match status" value="1"/>
</dbReference>
<keyword evidence="2" id="KW-0238">DNA-binding</keyword>
<dbReference type="PROSITE" id="PS01124">
    <property type="entry name" value="HTH_ARAC_FAMILY_2"/>
    <property type="match status" value="1"/>
</dbReference>
<dbReference type="InterPro" id="IPR014710">
    <property type="entry name" value="RmlC-like_jellyroll"/>
</dbReference>
<proteinExistence type="predicted"/>
<dbReference type="InterPro" id="IPR020449">
    <property type="entry name" value="Tscrpt_reg_AraC-type_HTH"/>
</dbReference>
<evidence type="ECO:0000256" key="3">
    <source>
        <dbReference type="ARBA" id="ARBA00023163"/>
    </source>
</evidence>
<organism evidence="5 6">
    <name type="scientific">Clostridium facile</name>
    <dbReference type="NCBI Taxonomy" id="2763035"/>
    <lineage>
        <taxon>Bacteria</taxon>
        <taxon>Bacillati</taxon>
        <taxon>Bacillota</taxon>
        <taxon>Clostridia</taxon>
        <taxon>Eubacteriales</taxon>
        <taxon>Clostridiaceae</taxon>
        <taxon>Clostridium</taxon>
    </lineage>
</organism>
<dbReference type="RefSeq" id="WP_186996797.1">
    <property type="nucleotide sequence ID" value="NZ_JACOQK010000001.1"/>
</dbReference>
<dbReference type="Pfam" id="PF02311">
    <property type="entry name" value="AraC_binding"/>
    <property type="match status" value="1"/>
</dbReference>
<gene>
    <name evidence="5" type="ORF">H8Z77_08935</name>
</gene>
<dbReference type="Proteomes" id="UP000649151">
    <property type="component" value="Unassembled WGS sequence"/>
</dbReference>
<dbReference type="InterPro" id="IPR037923">
    <property type="entry name" value="HTH-like"/>
</dbReference>
<keyword evidence="1" id="KW-0805">Transcription regulation</keyword>
<dbReference type="Pfam" id="PF12833">
    <property type="entry name" value="HTH_18"/>
    <property type="match status" value="1"/>
</dbReference>
<dbReference type="PANTHER" id="PTHR43280">
    <property type="entry name" value="ARAC-FAMILY TRANSCRIPTIONAL REGULATOR"/>
    <property type="match status" value="1"/>
</dbReference>
<evidence type="ECO:0000256" key="2">
    <source>
        <dbReference type="ARBA" id="ARBA00023125"/>
    </source>
</evidence>
<reference evidence="5 6" key="1">
    <citation type="submission" date="2020-08" db="EMBL/GenBank/DDBJ databases">
        <title>Genome public.</title>
        <authorList>
            <person name="Liu C."/>
            <person name="Sun Q."/>
        </authorList>
    </citation>
    <scope>NUCLEOTIDE SEQUENCE [LARGE SCALE GENOMIC DNA]</scope>
    <source>
        <strain evidence="5 6">NSJ-27</strain>
    </source>
</reference>
<evidence type="ECO:0000313" key="5">
    <source>
        <dbReference type="EMBL" id="MBC5788141.1"/>
    </source>
</evidence>
<evidence type="ECO:0000313" key="6">
    <source>
        <dbReference type="Proteomes" id="UP000649151"/>
    </source>
</evidence>
<keyword evidence="6" id="KW-1185">Reference proteome</keyword>
<protein>
    <submittedName>
        <fullName evidence="5">Helix-turn-helix transcriptional regulator</fullName>
    </submittedName>
</protein>
<dbReference type="PRINTS" id="PR00032">
    <property type="entry name" value="HTHARAC"/>
</dbReference>
<dbReference type="InterPro" id="IPR009057">
    <property type="entry name" value="Homeodomain-like_sf"/>
</dbReference>
<accession>A0ABR7ISL1</accession>